<name>A0A7L4YT43_9ACTN</name>
<keyword evidence="2" id="KW-0238">DNA-binding</keyword>
<dbReference type="KEGG" id="eke:EK0264_01910"/>
<feature type="domain" description="Rv2175c C-terminal" evidence="1">
    <location>
        <begin position="35"/>
        <end position="88"/>
    </location>
</feature>
<sequence>MVIRMLREGALLAATREGQRQIPAAFIHEGATSRYLQGIITLLRDGGFSDDEALEWLLRTDESLGASPAIAMHHNLHREVSRRAQALAF</sequence>
<keyword evidence="3" id="KW-1185">Reference proteome</keyword>
<evidence type="ECO:0000313" key="2">
    <source>
        <dbReference type="EMBL" id="QHC02228.1"/>
    </source>
</evidence>
<dbReference type="InParanoid" id="A0A7L4YT43"/>
<dbReference type="AlphaFoldDB" id="A0A7L4YT43"/>
<reference evidence="2 3" key="1">
    <citation type="journal article" date="2018" name="Int. J. Syst. Evol. Microbiol.">
        <title>Epidermidibacterium keratini gen. nov., sp. nov., a member of the family Sporichthyaceae, isolated from keratin epidermis.</title>
        <authorList>
            <person name="Lee D.G."/>
            <person name="Trujillo M.E."/>
            <person name="Kang S."/>
            <person name="Nam J.J."/>
            <person name="Kim Y.J."/>
        </authorList>
    </citation>
    <scope>NUCLEOTIDE SEQUENCE [LARGE SCALE GENOMIC DNA]</scope>
    <source>
        <strain evidence="2 3">EPI-7</strain>
    </source>
</reference>
<evidence type="ECO:0000259" key="1">
    <source>
        <dbReference type="Pfam" id="PF18367"/>
    </source>
</evidence>
<dbReference type="Pfam" id="PF18367">
    <property type="entry name" value="Rv2175c_C"/>
    <property type="match status" value="1"/>
</dbReference>
<organism evidence="2 3">
    <name type="scientific">Epidermidibacterium keratini</name>
    <dbReference type="NCBI Taxonomy" id="1891644"/>
    <lineage>
        <taxon>Bacteria</taxon>
        <taxon>Bacillati</taxon>
        <taxon>Actinomycetota</taxon>
        <taxon>Actinomycetes</taxon>
        <taxon>Sporichthyales</taxon>
        <taxon>Sporichthyaceae</taxon>
        <taxon>Epidermidibacterium</taxon>
    </lineage>
</organism>
<dbReference type="InterPro" id="IPR041098">
    <property type="entry name" value="Rv2175c_C"/>
</dbReference>
<dbReference type="Proteomes" id="UP000463857">
    <property type="component" value="Chromosome"/>
</dbReference>
<dbReference type="EMBL" id="CP047156">
    <property type="protein sequence ID" value="QHC02228.1"/>
    <property type="molecule type" value="Genomic_DNA"/>
</dbReference>
<proteinExistence type="predicted"/>
<accession>A0A7L4YT43</accession>
<dbReference type="GO" id="GO:0003677">
    <property type="term" value="F:DNA binding"/>
    <property type="evidence" value="ECO:0007669"/>
    <property type="project" value="UniProtKB-KW"/>
</dbReference>
<gene>
    <name evidence="2" type="ORF">EK0264_01910</name>
</gene>
<dbReference type="OrthoDB" id="3784042at2"/>
<protein>
    <submittedName>
        <fullName evidence="2">DNA-binding protein</fullName>
    </submittedName>
</protein>
<evidence type="ECO:0000313" key="3">
    <source>
        <dbReference type="Proteomes" id="UP000463857"/>
    </source>
</evidence>